<protein>
    <submittedName>
        <fullName evidence="1">Uncharacterized protein</fullName>
    </submittedName>
</protein>
<dbReference type="Proteomes" id="UP000798662">
    <property type="component" value="Chromosome 3"/>
</dbReference>
<reference evidence="1" key="1">
    <citation type="submission" date="2019-11" db="EMBL/GenBank/DDBJ databases">
        <title>Nori genome reveals adaptations in red seaweeds to the harsh intertidal environment.</title>
        <authorList>
            <person name="Wang D."/>
            <person name="Mao Y."/>
        </authorList>
    </citation>
    <scope>NUCLEOTIDE SEQUENCE</scope>
    <source>
        <tissue evidence="1">Gametophyte</tissue>
    </source>
</reference>
<sequence length="361" mass="35652">MLRTVRAGPAQPFLVPRRLAGSGAAARRASTKEQPPPPPSGPWDRRPSRVDADRAPPCTVEPAAPSACRGRSFLHRQSARGRNPSGAQSSRRPSPSPALSIFTMVAVDGAMRTAASKGRAPLVTEYGAGSPRPPIVPPFAATAAAAAAAATVAVPPAVVAARPRGSTLGSPLLPPPRSPPLPFPDQSSRVVPATSAVDAATIAASATMDAAAVQDATTIDAGAGNDTADAAVGDPIVSGCRARATCAAAPPPSCSPPVLWDDRDVRAVERTAAAWARSALAAGSVTVALLRAGGAAPAAVGVATGAAAAVGVAAWRRAVNAGAVRGGEVRRARWGVVALAVGGAGLVFAGALVVAGGMAKG</sequence>
<proteinExistence type="predicted"/>
<keyword evidence="2" id="KW-1185">Reference proteome</keyword>
<accession>A0ACC3CJJ6</accession>
<comment type="caution">
    <text evidence="1">The sequence shown here is derived from an EMBL/GenBank/DDBJ whole genome shotgun (WGS) entry which is preliminary data.</text>
</comment>
<dbReference type="EMBL" id="CM020620">
    <property type="protein sequence ID" value="KAK1869976.1"/>
    <property type="molecule type" value="Genomic_DNA"/>
</dbReference>
<name>A0ACC3CJJ6_PYRYE</name>
<evidence type="ECO:0000313" key="1">
    <source>
        <dbReference type="EMBL" id="KAK1869976.1"/>
    </source>
</evidence>
<gene>
    <name evidence="1" type="ORF">I4F81_012441</name>
</gene>
<evidence type="ECO:0000313" key="2">
    <source>
        <dbReference type="Proteomes" id="UP000798662"/>
    </source>
</evidence>
<organism evidence="1 2">
    <name type="scientific">Pyropia yezoensis</name>
    <name type="common">Susabi-nori</name>
    <name type="synonym">Porphyra yezoensis</name>
    <dbReference type="NCBI Taxonomy" id="2788"/>
    <lineage>
        <taxon>Eukaryota</taxon>
        <taxon>Rhodophyta</taxon>
        <taxon>Bangiophyceae</taxon>
        <taxon>Bangiales</taxon>
        <taxon>Bangiaceae</taxon>
        <taxon>Pyropia</taxon>
    </lineage>
</organism>